<keyword evidence="4" id="KW-1185">Reference proteome</keyword>
<gene>
    <name evidence="3" type="ORF">FLONG3_1610</name>
</gene>
<evidence type="ECO:0000256" key="2">
    <source>
        <dbReference type="SAM" id="MobiDB-lite"/>
    </source>
</evidence>
<name>A0A395T7A7_9HYPO</name>
<dbReference type="EMBL" id="PXOG01000033">
    <property type="protein sequence ID" value="RGP80309.1"/>
    <property type="molecule type" value="Genomic_DNA"/>
</dbReference>
<evidence type="ECO:0000313" key="4">
    <source>
        <dbReference type="Proteomes" id="UP000266234"/>
    </source>
</evidence>
<proteinExistence type="predicted"/>
<evidence type="ECO:0000313" key="3">
    <source>
        <dbReference type="EMBL" id="RGP80309.1"/>
    </source>
</evidence>
<reference evidence="3 4" key="1">
    <citation type="journal article" date="2018" name="PLoS Pathog.">
        <title>Evolution of structural diversity of trichothecenes, a family of toxins produced by plant pathogenic and entomopathogenic fungi.</title>
        <authorList>
            <person name="Proctor R.H."/>
            <person name="McCormick S.P."/>
            <person name="Kim H.S."/>
            <person name="Cardoza R.E."/>
            <person name="Stanley A.M."/>
            <person name="Lindo L."/>
            <person name="Kelly A."/>
            <person name="Brown D.W."/>
            <person name="Lee T."/>
            <person name="Vaughan M.M."/>
            <person name="Alexander N.J."/>
            <person name="Busman M."/>
            <person name="Gutierrez S."/>
        </authorList>
    </citation>
    <scope>NUCLEOTIDE SEQUENCE [LARGE SCALE GENOMIC DNA]</scope>
    <source>
        <strain evidence="3 4">NRRL 20695</strain>
    </source>
</reference>
<protein>
    <submittedName>
        <fullName evidence="3">Uncharacterized protein</fullName>
    </submittedName>
</protein>
<sequence length="203" mass="22949">MASSHNFGDPTEVEFKNGVEREVAAFLRRLESFCLDDEIEDVEAQVPTIDNELYKPYRPGALHEKKGNTRCNPGISGPSAPFKQPGATTNGSTRQTDNGDCVSHQIQNYLEIKEVSKRQRELGLQVSQLEESLAELDSERKSLLDEAEIKRLSYSNIDGSVDVEMGKVLERYRLNGMERNALEAKCQEITEEIRRLGKSKRQM</sequence>
<dbReference type="AlphaFoldDB" id="A0A395T7A7"/>
<feature type="compositionally biased region" description="Polar residues" evidence="2">
    <location>
        <begin position="86"/>
        <end position="99"/>
    </location>
</feature>
<organism evidence="3 4">
    <name type="scientific">Fusarium longipes</name>
    <dbReference type="NCBI Taxonomy" id="694270"/>
    <lineage>
        <taxon>Eukaryota</taxon>
        <taxon>Fungi</taxon>
        <taxon>Dikarya</taxon>
        <taxon>Ascomycota</taxon>
        <taxon>Pezizomycotina</taxon>
        <taxon>Sordariomycetes</taxon>
        <taxon>Hypocreomycetidae</taxon>
        <taxon>Hypocreales</taxon>
        <taxon>Nectriaceae</taxon>
        <taxon>Fusarium</taxon>
    </lineage>
</organism>
<accession>A0A395T7A7</accession>
<dbReference type="Proteomes" id="UP000266234">
    <property type="component" value="Unassembled WGS sequence"/>
</dbReference>
<comment type="caution">
    <text evidence="3">The sequence shown here is derived from an EMBL/GenBank/DDBJ whole genome shotgun (WGS) entry which is preliminary data.</text>
</comment>
<feature type="coiled-coil region" evidence="1">
    <location>
        <begin position="119"/>
        <end position="146"/>
    </location>
</feature>
<keyword evidence="1" id="KW-0175">Coiled coil</keyword>
<dbReference type="OrthoDB" id="5094133at2759"/>
<evidence type="ECO:0000256" key="1">
    <source>
        <dbReference type="SAM" id="Coils"/>
    </source>
</evidence>
<feature type="region of interest" description="Disordered" evidence="2">
    <location>
        <begin position="74"/>
        <end position="99"/>
    </location>
</feature>